<reference evidence="1 2" key="1">
    <citation type="journal article" date="2012" name="Environ. Microbiol.">
        <title>The genome sequence of Desulfatibacillum alkenivorans AK-01: a blueprint for anaerobic alkane oxidation.</title>
        <authorList>
            <person name="Callaghan A.V."/>
            <person name="Morris B.E."/>
            <person name="Pereira I.A."/>
            <person name="McInerney M.J."/>
            <person name="Austin R.N."/>
            <person name="Groves J.T."/>
            <person name="Kukor J.J."/>
            <person name="Suflita J.M."/>
            <person name="Young L.Y."/>
            <person name="Zylstra G.J."/>
            <person name="Wawrik B."/>
        </authorList>
    </citation>
    <scope>NUCLEOTIDE SEQUENCE [LARGE SCALE GENOMIC DNA]</scope>
    <source>
        <strain evidence="1 2">AK-01</strain>
    </source>
</reference>
<dbReference type="Proteomes" id="UP000000739">
    <property type="component" value="Chromosome"/>
</dbReference>
<protein>
    <submittedName>
        <fullName evidence="1">Uncharacterized protein</fullName>
    </submittedName>
</protein>
<dbReference type="KEGG" id="dal:Dalk_4562"/>
<name>B8FCS7_DESAL</name>
<gene>
    <name evidence="1" type="ordered locus">Dalk_4562</name>
</gene>
<proteinExistence type="predicted"/>
<sequence>MEESYRDIEQFNEMRLEAMNKEQMVVRDDSPEKTAAILAAIAESTYSQFPEKK</sequence>
<dbReference type="HOGENOM" id="CLU_3060824_0_0_7"/>
<dbReference type="AlphaFoldDB" id="B8FCS7"/>
<evidence type="ECO:0000313" key="2">
    <source>
        <dbReference type="Proteomes" id="UP000000739"/>
    </source>
</evidence>
<evidence type="ECO:0000313" key="1">
    <source>
        <dbReference type="EMBL" id="ACL06240.1"/>
    </source>
</evidence>
<dbReference type="RefSeq" id="WP_015949279.1">
    <property type="nucleotide sequence ID" value="NC_011768.1"/>
</dbReference>
<accession>B8FCS7</accession>
<organism evidence="1 2">
    <name type="scientific">Desulfatibacillum aliphaticivorans</name>
    <dbReference type="NCBI Taxonomy" id="218208"/>
    <lineage>
        <taxon>Bacteria</taxon>
        <taxon>Pseudomonadati</taxon>
        <taxon>Thermodesulfobacteriota</taxon>
        <taxon>Desulfobacteria</taxon>
        <taxon>Desulfobacterales</taxon>
        <taxon>Desulfatibacillaceae</taxon>
        <taxon>Desulfatibacillum</taxon>
    </lineage>
</organism>
<dbReference type="EMBL" id="CP001322">
    <property type="protein sequence ID" value="ACL06240.1"/>
    <property type="molecule type" value="Genomic_DNA"/>
</dbReference>
<keyword evidence="2" id="KW-1185">Reference proteome</keyword>